<proteinExistence type="predicted"/>
<dbReference type="GO" id="GO:0052592">
    <property type="term" value="F:oxidoreductase activity, acting on CH or CH2 groups, with an iron-sulfur protein as acceptor"/>
    <property type="evidence" value="ECO:0007669"/>
    <property type="project" value="TreeGrafter"/>
</dbReference>
<dbReference type="Pfam" id="PF04432">
    <property type="entry name" value="FrhB_FdhB_C"/>
    <property type="match status" value="1"/>
</dbReference>
<dbReference type="RefSeq" id="WP_268751778.1">
    <property type="nucleotide sequence ID" value="NZ_JAPRFQ010000001.1"/>
</dbReference>
<name>A0A9X3JFK6_9LACT</name>
<dbReference type="Proteomes" id="UP001146670">
    <property type="component" value="Unassembled WGS sequence"/>
</dbReference>
<dbReference type="InterPro" id="IPR045220">
    <property type="entry name" value="FRHB/FDHB/HCAR-like"/>
</dbReference>
<comment type="caution">
    <text evidence="3">The sequence shown here is derived from an EMBL/GenBank/DDBJ whole genome shotgun (WGS) entry which is preliminary data.</text>
</comment>
<evidence type="ECO:0000259" key="2">
    <source>
        <dbReference type="Pfam" id="PF04432"/>
    </source>
</evidence>
<evidence type="ECO:0000313" key="3">
    <source>
        <dbReference type="EMBL" id="MCZ0725460.1"/>
    </source>
</evidence>
<keyword evidence="4" id="KW-1185">Reference proteome</keyword>
<reference evidence="3" key="1">
    <citation type="submission" date="2022-12" db="EMBL/GenBank/DDBJ databases">
        <title>Description and comparative metabolic analysis of Aerococcus sp. nov., isolated from the feces of a pig.</title>
        <authorList>
            <person name="Chang Y.-H."/>
        </authorList>
    </citation>
    <scope>NUCLEOTIDE SEQUENCE</scope>
    <source>
        <strain evidence="3">YH-aer222</strain>
    </source>
</reference>
<accession>A0A9X3JFK6</accession>
<dbReference type="PANTHER" id="PTHR31332:SF0">
    <property type="entry name" value="7-HYDROXYMETHYL CHLOROPHYLL A REDUCTASE, CHLOROPLASTIC"/>
    <property type="match status" value="1"/>
</dbReference>
<organism evidence="3 4">
    <name type="scientific">Aerococcus kribbianus</name>
    <dbReference type="NCBI Taxonomy" id="2999064"/>
    <lineage>
        <taxon>Bacteria</taxon>
        <taxon>Bacillati</taxon>
        <taxon>Bacillota</taxon>
        <taxon>Bacilli</taxon>
        <taxon>Lactobacillales</taxon>
        <taxon>Aerococcaceae</taxon>
        <taxon>Aerococcus</taxon>
    </lineage>
</organism>
<dbReference type="InterPro" id="IPR007525">
    <property type="entry name" value="FrhB_FdhB_C"/>
</dbReference>
<evidence type="ECO:0000313" key="4">
    <source>
        <dbReference type="Proteomes" id="UP001146670"/>
    </source>
</evidence>
<protein>
    <submittedName>
        <fullName evidence="3">Coenzyme F420 hydrogenase/dehydrogenase, beta subunit C-terminal domain</fullName>
    </submittedName>
</protein>
<gene>
    <name evidence="3" type="ORF">OW157_02620</name>
</gene>
<dbReference type="PANTHER" id="PTHR31332">
    <property type="entry name" value="7-HYDROXYMETHYL CHLOROPHYLL A REDUCTASE, CHLOROPLASTIC"/>
    <property type="match status" value="1"/>
</dbReference>
<feature type="domain" description="Coenzyme F420 hydrogenase/dehydrogenase beta subunit C-terminal" evidence="2">
    <location>
        <begin position="172"/>
        <end position="346"/>
    </location>
</feature>
<dbReference type="EMBL" id="JAPRFR010000001">
    <property type="protein sequence ID" value="MCZ0725460.1"/>
    <property type="molecule type" value="Genomic_DNA"/>
</dbReference>
<feature type="domain" description="Coenzyme F420 hydrogenase/dehydrogenase beta subunit N-terminal" evidence="1">
    <location>
        <begin position="88"/>
        <end position="165"/>
    </location>
</feature>
<dbReference type="Pfam" id="PF04422">
    <property type="entry name" value="FrhB_FdhB_N"/>
    <property type="match status" value="1"/>
</dbReference>
<sequence length="465" mass="54015">MELNQFNELKKYSEASGVMAVIDDDCKVELNEYGLYEETFSKAIDDATLKLSPNFNEEIDESLMGEKLYAGVPNINYDQRLGYYLDNYVGHVNEESFRENASSGGFASWILVELYKQNKIDGVIHVKKSSTPGKLFEYDISDTIDEIIDGAKTKYYPVELSKVLKKIRKSNKHYAIVGIPSFIMAVRLLQYYNEDFKETIKYTIGLVCGHQKSSRFADFMAWQMGVKPAELVDIDFRHKLDDRPANDYGIKVIGKNNDGSIQEVITPKSQLKGQNWGHGYFKPFASDYTDDVMNETADVTVGDAWIKEYQKDSGGNNILVVRHPEINALIQDAMEEKRLVFDRVDKEVINRSQASHFRHTQQELSYRLYKQEEKQEWTPKKRVEPNNNISQSRKEVQDLRYKISTLSHTQFKKSLEHDDLMEFINLMTPLEQEYANVYQKMTFQQLTVIGKMRHFIRKIVRSLRK</sequence>
<evidence type="ECO:0000259" key="1">
    <source>
        <dbReference type="Pfam" id="PF04422"/>
    </source>
</evidence>
<dbReference type="InterPro" id="IPR007516">
    <property type="entry name" value="Co_F420_Hydgase/DH_bsu_N"/>
</dbReference>
<dbReference type="AlphaFoldDB" id="A0A9X3JFK6"/>